<dbReference type="InterPro" id="IPR020904">
    <property type="entry name" value="Sc_DH/Rdtase_CS"/>
</dbReference>
<keyword evidence="4" id="KW-1185">Reference proteome</keyword>
<dbReference type="PANTHER" id="PTHR24321:SF8">
    <property type="entry name" value="ESTRADIOL 17-BETA-DEHYDROGENASE 8-RELATED"/>
    <property type="match status" value="1"/>
</dbReference>
<evidence type="ECO:0000256" key="1">
    <source>
        <dbReference type="ARBA" id="ARBA00006484"/>
    </source>
</evidence>
<dbReference type="GO" id="GO:0016491">
    <property type="term" value="F:oxidoreductase activity"/>
    <property type="evidence" value="ECO:0007669"/>
    <property type="project" value="UniProtKB-KW"/>
</dbReference>
<organism evidence="3 4">
    <name type="scientific">Streptomyces spongiae</name>
    <dbReference type="NCBI Taxonomy" id="565072"/>
    <lineage>
        <taxon>Bacteria</taxon>
        <taxon>Bacillati</taxon>
        <taxon>Actinomycetota</taxon>
        <taxon>Actinomycetes</taxon>
        <taxon>Kitasatosporales</taxon>
        <taxon>Streptomycetaceae</taxon>
        <taxon>Streptomyces</taxon>
    </lineage>
</organism>
<sequence length="267" mass="27300">MDGKRVLVTGAAQGMGRAIALAASAAGAECVAVADIDPDGLRETAAEVRAQGAGVVPLHVDLGVSEQVEAMVADAAREMGGLDTLVNNAGVIDSAFAPDATLETLPEQVWDAVLGINLKAMWLTTKFAAPWLRGSGRGPSVVNAASVAGLTGYPAVAYSASKGGVIQLTRAMAIGLAPQVRCNCFCPGSIDTPMARARLDSAPDPEAQLRQMTGNHLIPRAGRPEEVAALVCFLASDNAAFITGGVYTIDGGTTAWRGVRNGTTSTL</sequence>
<keyword evidence="2" id="KW-0560">Oxidoreductase</keyword>
<dbReference type="FunFam" id="3.40.50.720:FF:000084">
    <property type="entry name" value="Short-chain dehydrogenase reductase"/>
    <property type="match status" value="1"/>
</dbReference>
<reference evidence="3 4" key="1">
    <citation type="submission" date="2019-07" db="EMBL/GenBank/DDBJ databases">
        <title>New species of Amycolatopsis and Streptomyces.</title>
        <authorList>
            <person name="Duangmal K."/>
            <person name="Teo W.F.A."/>
            <person name="Lipun K."/>
        </authorList>
    </citation>
    <scope>NUCLEOTIDE SEQUENCE [LARGE SCALE GENOMIC DNA]</scope>
    <source>
        <strain evidence="3 4">NBRC 106415</strain>
    </source>
</reference>
<dbReference type="SUPFAM" id="SSF51735">
    <property type="entry name" value="NAD(P)-binding Rossmann-fold domains"/>
    <property type="match status" value="1"/>
</dbReference>
<comment type="caution">
    <text evidence="3">The sequence shown here is derived from an EMBL/GenBank/DDBJ whole genome shotgun (WGS) entry which is preliminary data.</text>
</comment>
<gene>
    <name evidence="3" type="ORF">FNH08_04775</name>
</gene>
<evidence type="ECO:0000313" key="3">
    <source>
        <dbReference type="EMBL" id="MPY56509.1"/>
    </source>
</evidence>
<dbReference type="InterPro" id="IPR036291">
    <property type="entry name" value="NAD(P)-bd_dom_sf"/>
</dbReference>
<dbReference type="InterPro" id="IPR002347">
    <property type="entry name" value="SDR_fam"/>
</dbReference>
<dbReference type="Proteomes" id="UP000400924">
    <property type="component" value="Unassembled WGS sequence"/>
</dbReference>
<comment type="similarity">
    <text evidence="1">Belongs to the short-chain dehydrogenases/reductases (SDR) family.</text>
</comment>
<dbReference type="EMBL" id="VJZC01000017">
    <property type="protein sequence ID" value="MPY56509.1"/>
    <property type="molecule type" value="Genomic_DNA"/>
</dbReference>
<protein>
    <submittedName>
        <fullName evidence="3">SDR family oxidoreductase</fullName>
    </submittedName>
</protein>
<accession>A0A5N8XAL3</accession>
<evidence type="ECO:0000313" key="4">
    <source>
        <dbReference type="Proteomes" id="UP000400924"/>
    </source>
</evidence>
<dbReference type="PRINTS" id="PR00081">
    <property type="entry name" value="GDHRDH"/>
</dbReference>
<dbReference type="AlphaFoldDB" id="A0A5N8XAL3"/>
<dbReference type="PRINTS" id="PR00080">
    <property type="entry name" value="SDRFAMILY"/>
</dbReference>
<dbReference type="RefSeq" id="WP_322723704.1">
    <property type="nucleotide sequence ID" value="NZ_VJZC01000017.1"/>
</dbReference>
<dbReference type="PROSITE" id="PS00061">
    <property type="entry name" value="ADH_SHORT"/>
    <property type="match status" value="1"/>
</dbReference>
<dbReference type="Pfam" id="PF13561">
    <property type="entry name" value="adh_short_C2"/>
    <property type="match status" value="1"/>
</dbReference>
<dbReference type="Gene3D" id="3.40.50.720">
    <property type="entry name" value="NAD(P)-binding Rossmann-like Domain"/>
    <property type="match status" value="1"/>
</dbReference>
<dbReference type="PANTHER" id="PTHR24321">
    <property type="entry name" value="DEHYDROGENASES, SHORT CHAIN"/>
    <property type="match status" value="1"/>
</dbReference>
<evidence type="ECO:0000256" key="2">
    <source>
        <dbReference type="ARBA" id="ARBA00023002"/>
    </source>
</evidence>
<proteinExistence type="inferred from homology"/>
<name>A0A5N8XAL3_9ACTN</name>